<sequence length="234" mass="26807">MHLDLRKIRRIAKMHTIELFCVAFLCLSPMAWVSSSREPCRSPAKTKGLLSVTSAKDDTTVWGDFKYDATKKYLRFVEDSKSNRTSHLDVLVHFEQDVIYEFDSKNDSCKKQSLPCHSHPLEVPADATHQDELYLGSLDKSEQGLRVRIWSGNVSDHHDAHHSQAAHYSIITTSCGCVPVSCIYHSEKYDLIFKFFNVEIDFDELHAFKLPDYCDGVALEEASDDHSFFDLFHD</sequence>
<dbReference type="GO" id="GO:0007160">
    <property type="term" value="P:cell-matrix adhesion"/>
    <property type="evidence" value="ECO:0007669"/>
    <property type="project" value="InterPro"/>
</dbReference>
<dbReference type="EMBL" id="JAAGNN010000024">
    <property type="protein sequence ID" value="KAF4073344.1"/>
    <property type="molecule type" value="Genomic_DNA"/>
</dbReference>
<dbReference type="InterPro" id="IPR001299">
    <property type="entry name" value="Ependymin"/>
</dbReference>
<dbReference type="PANTHER" id="PTHR10697:SF5">
    <property type="entry name" value="EPENDYMIN-RELATED"/>
    <property type="match status" value="1"/>
</dbReference>
<dbReference type="Proteomes" id="UP000593565">
    <property type="component" value="Unassembled WGS sequence"/>
</dbReference>
<evidence type="ECO:0000256" key="1">
    <source>
        <dbReference type="ARBA" id="ARBA00010771"/>
    </source>
</evidence>
<dbReference type="PRINTS" id="PR00317">
    <property type="entry name" value="EPENDYMIN"/>
</dbReference>
<accession>A0A7J5ZRP7</accession>
<dbReference type="GO" id="GO:0005764">
    <property type="term" value="C:lysosome"/>
    <property type="evidence" value="ECO:0007669"/>
    <property type="project" value="TreeGrafter"/>
</dbReference>
<evidence type="ECO:0000313" key="2">
    <source>
        <dbReference type="EMBL" id="KAF4073344.1"/>
    </source>
</evidence>
<reference evidence="2 3" key="1">
    <citation type="submission" date="2020-02" db="EMBL/GenBank/DDBJ databases">
        <title>A chromosome-scale genome assembly of the black bullhead catfish (Ameiurus melas).</title>
        <authorList>
            <person name="Wen M."/>
            <person name="Zham M."/>
            <person name="Cabau C."/>
            <person name="Klopp C."/>
            <person name="Donnadieu C."/>
            <person name="Roques C."/>
            <person name="Bouchez O."/>
            <person name="Lampietro C."/>
            <person name="Jouanno E."/>
            <person name="Herpin A."/>
            <person name="Louis A."/>
            <person name="Berthelot C."/>
            <person name="Parey E."/>
            <person name="Roest-Crollius H."/>
            <person name="Braasch I."/>
            <person name="Postlethwait J."/>
            <person name="Robinson-Rechavi M."/>
            <person name="Echchiki A."/>
            <person name="Begum T."/>
            <person name="Montfort J."/>
            <person name="Schartl M."/>
            <person name="Bobe J."/>
            <person name="Guiguen Y."/>
        </authorList>
    </citation>
    <scope>NUCLEOTIDE SEQUENCE [LARGE SCALE GENOMIC DNA]</scope>
    <source>
        <strain evidence="2">M_S1</strain>
        <tissue evidence="2">Blood</tissue>
    </source>
</reference>
<protein>
    <recommendedName>
        <fullName evidence="4">Ependymin</fullName>
    </recommendedName>
</protein>
<dbReference type="GO" id="GO:0005576">
    <property type="term" value="C:extracellular region"/>
    <property type="evidence" value="ECO:0007669"/>
    <property type="project" value="InterPro"/>
</dbReference>
<proteinExistence type="inferred from homology"/>
<comment type="caution">
    <text evidence="2">The sequence shown here is derived from an EMBL/GenBank/DDBJ whole genome shotgun (WGS) entry which is preliminary data.</text>
</comment>
<evidence type="ECO:0000313" key="3">
    <source>
        <dbReference type="Proteomes" id="UP000593565"/>
    </source>
</evidence>
<dbReference type="PANTHER" id="PTHR10697">
    <property type="entry name" value="MAMMALIAN EPENDYMIN-RELATED PROTEIN 1"/>
    <property type="match status" value="1"/>
</dbReference>
<organism evidence="2 3">
    <name type="scientific">Ameiurus melas</name>
    <name type="common">Black bullhead</name>
    <name type="synonym">Silurus melas</name>
    <dbReference type="NCBI Taxonomy" id="219545"/>
    <lineage>
        <taxon>Eukaryota</taxon>
        <taxon>Metazoa</taxon>
        <taxon>Chordata</taxon>
        <taxon>Craniata</taxon>
        <taxon>Vertebrata</taxon>
        <taxon>Euteleostomi</taxon>
        <taxon>Actinopterygii</taxon>
        <taxon>Neopterygii</taxon>
        <taxon>Teleostei</taxon>
        <taxon>Ostariophysi</taxon>
        <taxon>Siluriformes</taxon>
        <taxon>Ictaluridae</taxon>
        <taxon>Ameiurus</taxon>
    </lineage>
</organism>
<dbReference type="SMART" id="SM00026">
    <property type="entry name" value="EPEND"/>
    <property type="match status" value="1"/>
</dbReference>
<dbReference type="Pfam" id="PF00811">
    <property type="entry name" value="Ependymin"/>
    <property type="match status" value="1"/>
</dbReference>
<evidence type="ECO:0008006" key="4">
    <source>
        <dbReference type="Google" id="ProtNLM"/>
    </source>
</evidence>
<name>A0A7J5ZRP7_AMEME</name>
<comment type="similarity">
    <text evidence="1">Belongs to the ependymin family.</text>
</comment>
<gene>
    <name evidence="2" type="ORF">AMELA_G00257800</name>
</gene>
<dbReference type="GO" id="GO:0005509">
    <property type="term" value="F:calcium ion binding"/>
    <property type="evidence" value="ECO:0007669"/>
    <property type="project" value="InterPro"/>
</dbReference>
<dbReference type="AlphaFoldDB" id="A0A7J5ZRP7"/>
<keyword evidence="3" id="KW-1185">Reference proteome</keyword>